<dbReference type="GO" id="GO:0005634">
    <property type="term" value="C:nucleus"/>
    <property type="evidence" value="ECO:0007669"/>
    <property type="project" value="UniProtKB-SubCell"/>
</dbReference>
<dbReference type="GO" id="GO:0006353">
    <property type="term" value="P:DNA-templated transcription termination"/>
    <property type="evidence" value="ECO:0007669"/>
    <property type="project" value="UniProtKB-KW"/>
</dbReference>
<evidence type="ECO:0000256" key="5">
    <source>
        <dbReference type="ARBA" id="ARBA00022664"/>
    </source>
</evidence>
<keyword evidence="14" id="KW-0539">Nucleus</keyword>
<dbReference type="InterPro" id="IPR041412">
    <property type="entry name" value="Xrn1_helical"/>
</dbReference>
<dbReference type="EC" id="3.1.13.-" evidence="17"/>
<feature type="region of interest" description="Disordered" evidence="19">
    <location>
        <begin position="411"/>
        <end position="448"/>
    </location>
</feature>
<evidence type="ECO:0000256" key="19">
    <source>
        <dbReference type="SAM" id="MobiDB-lite"/>
    </source>
</evidence>
<evidence type="ECO:0000256" key="6">
    <source>
        <dbReference type="ARBA" id="ARBA00022722"/>
    </source>
</evidence>
<comment type="subcellular location">
    <subcellularLocation>
        <location evidence="1">Nucleus</location>
    </subcellularLocation>
</comment>
<evidence type="ECO:0000256" key="10">
    <source>
        <dbReference type="ARBA" id="ARBA00022839"/>
    </source>
</evidence>
<dbReference type="PANTHER" id="PTHR12341:SF41">
    <property type="entry name" value="5'-3' EXORIBONUCLEASE 2"/>
    <property type="match status" value="1"/>
</dbReference>
<dbReference type="GO" id="GO:0003723">
    <property type="term" value="F:RNA binding"/>
    <property type="evidence" value="ECO:0007669"/>
    <property type="project" value="TreeGrafter"/>
</dbReference>
<comment type="function">
    <text evidence="17">Possesses 5'-&gt;3' exoribonuclease activity. May promote termination of transcription by RNA polymerase II.</text>
</comment>
<feature type="domain" description="CCHC-type" evidence="20">
    <location>
        <begin position="271"/>
        <end position="285"/>
    </location>
</feature>
<keyword evidence="10 17" id="KW-0269">Exonuclease</keyword>
<keyword evidence="13" id="KW-0804">Transcription</keyword>
<evidence type="ECO:0000256" key="13">
    <source>
        <dbReference type="ARBA" id="ARBA00023163"/>
    </source>
</evidence>
<dbReference type="AlphaFoldDB" id="A0AAW0R869"/>
<gene>
    <name evidence="21" type="ORF">PG999_002447</name>
</gene>
<name>A0AAW0R869_9PEZI</name>
<reference evidence="21 22" key="1">
    <citation type="submission" date="2023-01" db="EMBL/GenBank/DDBJ databases">
        <title>Analysis of 21 Apiospora genomes using comparative genomics revels a genus with tremendous synthesis potential of carbohydrate active enzymes and secondary metabolites.</title>
        <authorList>
            <person name="Sorensen T."/>
        </authorList>
    </citation>
    <scope>NUCLEOTIDE SEQUENCE [LARGE SCALE GENOMIC DNA]</scope>
    <source>
        <strain evidence="21 22">CBS 117206</strain>
    </source>
</reference>
<keyword evidence="5 17" id="KW-0507">mRNA processing</keyword>
<feature type="compositionally biased region" description="Gly residues" evidence="19">
    <location>
        <begin position="832"/>
        <end position="845"/>
    </location>
</feature>
<dbReference type="InterPro" id="IPR017151">
    <property type="entry name" value="Xrn2/3/4"/>
</dbReference>
<dbReference type="GO" id="GO:0000956">
    <property type="term" value="P:nuclear-transcribed mRNA catabolic process"/>
    <property type="evidence" value="ECO:0007669"/>
    <property type="project" value="TreeGrafter"/>
</dbReference>
<dbReference type="PROSITE" id="PS50158">
    <property type="entry name" value="ZF_CCHC"/>
    <property type="match status" value="1"/>
</dbReference>
<keyword evidence="3" id="KW-0806">Transcription termination</keyword>
<dbReference type="InterPro" id="IPR004859">
    <property type="entry name" value="Xrn1_N"/>
</dbReference>
<keyword evidence="18" id="KW-0863">Zinc-finger</keyword>
<organism evidence="21 22">
    <name type="scientific">Apiospora kogelbergensis</name>
    <dbReference type="NCBI Taxonomy" id="1337665"/>
    <lineage>
        <taxon>Eukaryota</taxon>
        <taxon>Fungi</taxon>
        <taxon>Dikarya</taxon>
        <taxon>Ascomycota</taxon>
        <taxon>Pezizomycotina</taxon>
        <taxon>Sordariomycetes</taxon>
        <taxon>Xylariomycetidae</taxon>
        <taxon>Amphisphaeriales</taxon>
        <taxon>Apiosporaceae</taxon>
        <taxon>Apiospora</taxon>
    </lineage>
</organism>
<dbReference type="EMBL" id="JAQQWP010000002">
    <property type="protein sequence ID" value="KAK8130067.1"/>
    <property type="molecule type" value="Genomic_DNA"/>
</dbReference>
<dbReference type="Proteomes" id="UP001392437">
    <property type="component" value="Unassembled WGS sequence"/>
</dbReference>
<evidence type="ECO:0000256" key="7">
    <source>
        <dbReference type="ARBA" id="ARBA00022723"/>
    </source>
</evidence>
<dbReference type="Pfam" id="PF17846">
    <property type="entry name" value="XRN_M"/>
    <property type="match status" value="1"/>
</dbReference>
<comment type="subunit">
    <text evidence="16">Interacts with RAI1; the interaction is direct, stabilizes RAT1 protein structure and may stimulate its exoribonuclease activity. The interaction also stimulates RAI1 pyrophosphohydrolase activity, probably by recruiting it to mRNA substrates.</text>
</comment>
<accession>A0AAW0R869</accession>
<evidence type="ECO:0000313" key="21">
    <source>
        <dbReference type="EMBL" id="KAK8130067.1"/>
    </source>
</evidence>
<feature type="compositionally biased region" description="Polar residues" evidence="19">
    <location>
        <begin position="515"/>
        <end position="524"/>
    </location>
</feature>
<keyword evidence="22" id="KW-1185">Reference proteome</keyword>
<evidence type="ECO:0000259" key="20">
    <source>
        <dbReference type="PROSITE" id="PS50158"/>
    </source>
</evidence>
<comment type="function">
    <text evidence="15">Possesses 5'-&gt;3' exoribonuclease activity. Required for the processing of nuclear mRNA and rRNA precursors. May promote the termination of transcription by RNA polymerase II. Essential for vegetative cell growth and chromosome segregation.</text>
</comment>
<evidence type="ECO:0000256" key="4">
    <source>
        <dbReference type="ARBA" id="ARBA00022552"/>
    </source>
</evidence>
<evidence type="ECO:0000256" key="16">
    <source>
        <dbReference type="ARBA" id="ARBA00046943"/>
    </source>
</evidence>
<feature type="compositionally biased region" description="Pro residues" evidence="19">
    <location>
        <begin position="881"/>
        <end position="901"/>
    </location>
</feature>
<keyword evidence="8 17" id="KW-0378">Hydrolase</keyword>
<evidence type="ECO:0000256" key="3">
    <source>
        <dbReference type="ARBA" id="ARBA00022472"/>
    </source>
</evidence>
<feature type="compositionally biased region" description="Low complexity" evidence="19">
    <location>
        <begin position="433"/>
        <end position="444"/>
    </location>
</feature>
<comment type="caution">
    <text evidence="21">The sequence shown here is derived from an EMBL/GenBank/DDBJ whole genome shotgun (WGS) entry which is preliminary data.</text>
</comment>
<comment type="similarity">
    <text evidence="2 17">Belongs to the 5'-3' exonuclease family. XRN2/RAT1 subfamily.</text>
</comment>
<feature type="compositionally biased region" description="Basic and acidic residues" evidence="19">
    <location>
        <begin position="411"/>
        <end position="432"/>
    </location>
</feature>
<keyword evidence="4" id="KW-0698">rRNA processing</keyword>
<keyword evidence="12" id="KW-0175">Coiled coil</keyword>
<evidence type="ECO:0000256" key="11">
    <source>
        <dbReference type="ARBA" id="ARBA00023015"/>
    </source>
</evidence>
<dbReference type="FunFam" id="1.25.40.1050:FF:000002">
    <property type="entry name" value="5'-3' exoribonuclease"/>
    <property type="match status" value="1"/>
</dbReference>
<dbReference type="GO" id="GO:0008270">
    <property type="term" value="F:zinc ion binding"/>
    <property type="evidence" value="ECO:0007669"/>
    <property type="project" value="UniProtKB-KW"/>
</dbReference>
<protein>
    <recommendedName>
        <fullName evidence="17">5'-3' exoribonuclease</fullName>
        <ecNumber evidence="17">3.1.13.-</ecNumber>
    </recommendedName>
</protein>
<dbReference type="FunFam" id="3.40.50.12390:FF:000005">
    <property type="entry name" value="5'-3' exoribonuclease 2"/>
    <property type="match status" value="1"/>
</dbReference>
<dbReference type="InterPro" id="IPR027073">
    <property type="entry name" value="5_3_exoribonuclease"/>
</dbReference>
<evidence type="ECO:0000256" key="9">
    <source>
        <dbReference type="ARBA" id="ARBA00022833"/>
    </source>
</evidence>
<dbReference type="FunFam" id="3.40.50.12390:FF:000003">
    <property type="entry name" value="5'-3' exoribonuclease"/>
    <property type="match status" value="1"/>
</dbReference>
<evidence type="ECO:0000256" key="18">
    <source>
        <dbReference type="PROSITE-ProRule" id="PRU00047"/>
    </source>
</evidence>
<evidence type="ECO:0000256" key="17">
    <source>
        <dbReference type="PIRNR" id="PIRNR037239"/>
    </source>
</evidence>
<evidence type="ECO:0000256" key="15">
    <source>
        <dbReference type="ARBA" id="ARBA00046137"/>
    </source>
</evidence>
<evidence type="ECO:0000256" key="1">
    <source>
        <dbReference type="ARBA" id="ARBA00004123"/>
    </source>
</evidence>
<evidence type="ECO:0000256" key="12">
    <source>
        <dbReference type="ARBA" id="ARBA00023054"/>
    </source>
</evidence>
<keyword evidence="9" id="KW-0862">Zinc</keyword>
<feature type="region of interest" description="Disordered" evidence="19">
    <location>
        <begin position="112"/>
        <end position="133"/>
    </location>
</feature>
<dbReference type="Gene3D" id="3.40.50.12390">
    <property type="match status" value="2"/>
</dbReference>
<sequence>MGIPAAFRWLSTKYPKIISPVIEDKPVVMDDGTVIPVDTTRPNPNGEEFDNLYLDMNGIVHPCSHPEDRPAPEDEEEMMLEIFKYTERVVNMVRPKKLLMIAIDGVAPRAKMNQQRSRRFRSAQEAQEKAADKEEHYKMLKKQNGGVLPPETLEAMAKKAFDSNSITPGTPFMDILAGSLRYWCAYKLNTDAGWANMKVIISDASIPGEGEHKIMNFVRSQRASPDHDPNTRHVIYGLDADLIMLALATHEPHFRVLREDVFAQEGRVRTCKICGQPGHEAAQCRGEAKKKDGENDKEMPLKPFIWLHVPVLREYLAVELHVPALPFRWDLERAIDDWVFMCFFVGNDFLPHLPALEIRENSIDTLSAIWRDNLPVMGGYMTKDGDVDLEKAQFILNGLAKQEDAIFKRRREGEERREANAKRRRLNDERNGRFNNQNRNGNAGIPASLSNTLTHDMVINRSAVQDANAANKSAAAVLKSQIQGLMPKEVAQDGADNQDSASALGKRKADMIENDSASTPGSEPQTEKPPPAKPDPSEDTVKLWEDGYADRYYEQKFHADPKDIEFRHTVARAYVEGLAWVLKYYFQGCASWEWYYPYHYAPFAQDFVDIVKTKIDFKRGRTSKPFEQLLSVQPAASKHVLPEIFHDLMTDPESDIIDFYPEEFEIDLNGKKMAWQGVALLPFIDMPRLLAAAEKKYPLLSPEDRARNEPGKDVLLLSEANQELYDDVISNFYSKKQGDPIYKLDPRASQGLSGIIEKMTDYLPHCALEYPLQRKAFPDLDDDRSLTVHYEMPKSSHTHKSMLLPGAKLPTPALNNSDIEELKGKMRNSGRSHGGAPLGRGGYRGNRGRMNYGPDSRGGREDRPRNNGYGNGHGHQQHGPNPFPAPPPGWVPPGWVPPPPGQAGFGAGLPPPPPGAYGGNYQQSQGGQYGYQGGYQAPAPPPSYGGYNQPPGRDQYVPPNHMYSLPMPMKRLGRIALVSAAQAPQRTETPVQAVQGLATPLVVATDV</sequence>
<dbReference type="Gene3D" id="1.25.40.1050">
    <property type="match status" value="1"/>
</dbReference>
<dbReference type="CDD" id="cd18673">
    <property type="entry name" value="PIN_XRN1-2-like"/>
    <property type="match status" value="1"/>
</dbReference>
<evidence type="ECO:0000256" key="2">
    <source>
        <dbReference type="ARBA" id="ARBA00006994"/>
    </source>
</evidence>
<evidence type="ECO:0000313" key="22">
    <source>
        <dbReference type="Proteomes" id="UP001392437"/>
    </source>
</evidence>
<dbReference type="Pfam" id="PF03159">
    <property type="entry name" value="XRN_N"/>
    <property type="match status" value="1"/>
</dbReference>
<proteinExistence type="inferred from homology"/>
<dbReference type="PIRSF" id="PIRSF037239">
    <property type="entry name" value="Exonuclease_Xrn2"/>
    <property type="match status" value="1"/>
</dbReference>
<dbReference type="GO" id="GO:0006364">
    <property type="term" value="P:rRNA processing"/>
    <property type="evidence" value="ECO:0007669"/>
    <property type="project" value="UniProtKB-KW"/>
</dbReference>
<dbReference type="GO" id="GO:0004534">
    <property type="term" value="F:5'-3' RNA exonuclease activity"/>
    <property type="evidence" value="ECO:0007669"/>
    <property type="project" value="UniProtKB-UniRule"/>
</dbReference>
<dbReference type="PANTHER" id="PTHR12341">
    <property type="entry name" value="5'-&gt;3' EXORIBONUCLEASE"/>
    <property type="match status" value="1"/>
</dbReference>
<evidence type="ECO:0000256" key="8">
    <source>
        <dbReference type="ARBA" id="ARBA00022801"/>
    </source>
</evidence>
<keyword evidence="7" id="KW-0479">Metal-binding</keyword>
<feature type="region of interest" description="Disordered" evidence="19">
    <location>
        <begin position="513"/>
        <end position="540"/>
    </location>
</feature>
<dbReference type="GO" id="GO:0006397">
    <property type="term" value="P:mRNA processing"/>
    <property type="evidence" value="ECO:0007669"/>
    <property type="project" value="UniProtKB-UniRule"/>
</dbReference>
<keyword evidence="6 17" id="KW-0540">Nuclease</keyword>
<feature type="region of interest" description="Disordered" evidence="19">
    <location>
        <begin position="793"/>
        <end position="953"/>
    </location>
</feature>
<dbReference type="InterPro" id="IPR001878">
    <property type="entry name" value="Znf_CCHC"/>
</dbReference>
<keyword evidence="11" id="KW-0805">Transcription regulation</keyword>
<evidence type="ECO:0000256" key="14">
    <source>
        <dbReference type="ARBA" id="ARBA00023242"/>
    </source>
</evidence>